<keyword evidence="1" id="KW-0472">Membrane</keyword>
<evidence type="ECO:0000256" key="1">
    <source>
        <dbReference type="SAM" id="Phobius"/>
    </source>
</evidence>
<dbReference type="Proteomes" id="UP000019109">
    <property type="component" value="Unassembled WGS sequence"/>
</dbReference>
<evidence type="ECO:0000313" key="3">
    <source>
        <dbReference type="Proteomes" id="UP000019109"/>
    </source>
</evidence>
<keyword evidence="1" id="KW-0812">Transmembrane</keyword>
<organism evidence="2 3">
    <name type="scientific">Acetivibrio straminisolvens JCM 21531</name>
    <dbReference type="NCBI Taxonomy" id="1294263"/>
    <lineage>
        <taxon>Bacteria</taxon>
        <taxon>Bacillati</taxon>
        <taxon>Bacillota</taxon>
        <taxon>Clostridia</taxon>
        <taxon>Eubacteriales</taxon>
        <taxon>Oscillospiraceae</taxon>
        <taxon>Acetivibrio</taxon>
    </lineage>
</organism>
<proteinExistence type="predicted"/>
<protein>
    <submittedName>
        <fullName evidence="2">Membrane-associated protein</fullName>
    </submittedName>
</protein>
<keyword evidence="3" id="KW-1185">Reference proteome</keyword>
<evidence type="ECO:0000313" key="2">
    <source>
        <dbReference type="EMBL" id="GAE89162.1"/>
    </source>
</evidence>
<comment type="caution">
    <text evidence="2">The sequence shown here is derived from an EMBL/GenBank/DDBJ whole genome shotgun (WGS) entry which is preliminary data.</text>
</comment>
<dbReference type="AlphaFoldDB" id="W4V7G8"/>
<feature type="transmembrane region" description="Helical" evidence="1">
    <location>
        <begin position="12"/>
        <end position="34"/>
    </location>
</feature>
<keyword evidence="1" id="KW-1133">Transmembrane helix</keyword>
<reference evidence="2" key="1">
    <citation type="journal article" date="2014" name="Genome Announc.">
        <title>Draft Genome Sequence of Clostridium straminisolvens Strain JCM 21531T, Isolated from a Cellulose-Degrading Bacterial Community.</title>
        <authorList>
            <person name="Yuki M."/>
            <person name="Oshima K."/>
            <person name="Suda W."/>
            <person name="Sakamoto M."/>
            <person name="Kitamura K."/>
            <person name="Iida T."/>
            <person name="Hattori M."/>
            <person name="Ohkuma M."/>
        </authorList>
    </citation>
    <scope>NUCLEOTIDE SEQUENCE [LARGE SCALE GENOMIC DNA]</scope>
    <source>
        <strain evidence="2">JCM 21531</strain>
    </source>
</reference>
<dbReference type="STRING" id="1294263.JCM21531_2662"/>
<dbReference type="RefSeq" id="WP_243467497.1">
    <property type="nucleotide sequence ID" value="NZ_BAVR01000031.1"/>
</dbReference>
<accession>W4V7G8</accession>
<gene>
    <name evidence="2" type="ORF">JCM21531_2662</name>
</gene>
<sequence length="174" mass="20253">MYIIYIRNYKKRLVYLSIIIGLWILLFFLTELFFSNSLTTNITIENYLSFSCPAKYDIDNVYVNESVKGNLIETGSNFKKPRAEEFSTYKSIEGGFSFKYPSAFLLDEQEFEGTEILYHVGFKDRSNTSHGFVQVWNLPYDLNEFLSKSKSTSEQQYKQFEEKAVTVNSIPGIL</sequence>
<name>W4V7G8_9FIRM</name>
<dbReference type="EMBL" id="BAVR01000031">
    <property type="protein sequence ID" value="GAE89162.1"/>
    <property type="molecule type" value="Genomic_DNA"/>
</dbReference>